<evidence type="ECO:0000313" key="1">
    <source>
        <dbReference type="EMBL" id="KKR06399.1"/>
    </source>
</evidence>
<name>A0A0G0MQU0_9BACT</name>
<dbReference type="Proteomes" id="UP000034799">
    <property type="component" value="Unassembled WGS sequence"/>
</dbReference>
<sequence length="163" mass="18876">MPNLEREKCKEKGVSDLAFQFVWVIKTAATEELALQIWAEVPGFKGVNTYFEMGFNSFGSISLRQENHRSQTSDWEKNLKDRPLNIGRRGDYLLEYGHDTPCSDDKEGLAVLRQAYELVKDNADIESLNELERNHIKRLLTRIDETLQEYEHPHPVSKVKIPT</sequence>
<evidence type="ECO:0000313" key="2">
    <source>
        <dbReference type="Proteomes" id="UP000034799"/>
    </source>
</evidence>
<dbReference type="EMBL" id="LBWK01000001">
    <property type="protein sequence ID" value="KKR06399.1"/>
    <property type="molecule type" value="Genomic_DNA"/>
</dbReference>
<reference evidence="1 2" key="1">
    <citation type="journal article" date="2015" name="Nature">
        <title>rRNA introns, odd ribosomes, and small enigmatic genomes across a large radiation of phyla.</title>
        <authorList>
            <person name="Brown C.T."/>
            <person name="Hug L.A."/>
            <person name="Thomas B.C."/>
            <person name="Sharon I."/>
            <person name="Castelle C.J."/>
            <person name="Singh A."/>
            <person name="Wilkins M.J."/>
            <person name="Williams K.H."/>
            <person name="Banfield J.F."/>
        </authorList>
    </citation>
    <scope>NUCLEOTIDE SEQUENCE [LARGE SCALE GENOMIC DNA]</scope>
</reference>
<dbReference type="AlphaFoldDB" id="A0A0G0MQU0"/>
<proteinExistence type="predicted"/>
<protein>
    <submittedName>
        <fullName evidence="1">Uncharacterized protein</fullName>
    </submittedName>
</protein>
<gene>
    <name evidence="1" type="ORF">UT34_C0001G0439</name>
</gene>
<accession>A0A0G0MQU0</accession>
<comment type="caution">
    <text evidence="1">The sequence shown here is derived from an EMBL/GenBank/DDBJ whole genome shotgun (WGS) entry which is preliminary data.</text>
</comment>
<organism evidence="1 2">
    <name type="scientific">candidate division WS6 bacterium GW2011_GWF2_39_15</name>
    <dbReference type="NCBI Taxonomy" id="1619100"/>
    <lineage>
        <taxon>Bacteria</taxon>
        <taxon>Candidatus Dojkabacteria</taxon>
    </lineage>
</organism>